<dbReference type="EMBL" id="CM044703">
    <property type="protein sequence ID" value="KAI5672595.1"/>
    <property type="molecule type" value="Genomic_DNA"/>
</dbReference>
<name>A0ACC0BIY1_CATRO</name>
<gene>
    <name evidence="1" type="ORF">M9H77_12959</name>
</gene>
<organism evidence="1 2">
    <name type="scientific">Catharanthus roseus</name>
    <name type="common">Madagascar periwinkle</name>
    <name type="synonym">Vinca rosea</name>
    <dbReference type="NCBI Taxonomy" id="4058"/>
    <lineage>
        <taxon>Eukaryota</taxon>
        <taxon>Viridiplantae</taxon>
        <taxon>Streptophyta</taxon>
        <taxon>Embryophyta</taxon>
        <taxon>Tracheophyta</taxon>
        <taxon>Spermatophyta</taxon>
        <taxon>Magnoliopsida</taxon>
        <taxon>eudicotyledons</taxon>
        <taxon>Gunneridae</taxon>
        <taxon>Pentapetalae</taxon>
        <taxon>asterids</taxon>
        <taxon>lamiids</taxon>
        <taxon>Gentianales</taxon>
        <taxon>Apocynaceae</taxon>
        <taxon>Rauvolfioideae</taxon>
        <taxon>Vinceae</taxon>
        <taxon>Catharanthinae</taxon>
        <taxon>Catharanthus</taxon>
    </lineage>
</organism>
<sequence>MGFRHCPLSPTVALYVLLNSSVEAMLMCLDLLTLSSCARTPLVETTNAYTYVDSLSIRAHIFHIMYCKPLKLGVEFFLRVSPEEHVVVRGGYAIVFYIYSLVSRGT</sequence>
<comment type="caution">
    <text evidence="1">The sequence shown here is derived from an EMBL/GenBank/DDBJ whole genome shotgun (WGS) entry which is preliminary data.</text>
</comment>
<dbReference type="Proteomes" id="UP001060085">
    <property type="component" value="Linkage Group LG03"/>
</dbReference>
<accession>A0ACC0BIY1</accession>
<proteinExistence type="predicted"/>
<keyword evidence="2" id="KW-1185">Reference proteome</keyword>
<evidence type="ECO:0000313" key="1">
    <source>
        <dbReference type="EMBL" id="KAI5672595.1"/>
    </source>
</evidence>
<evidence type="ECO:0000313" key="2">
    <source>
        <dbReference type="Proteomes" id="UP001060085"/>
    </source>
</evidence>
<protein>
    <submittedName>
        <fullName evidence="1">Uncharacterized protein</fullName>
    </submittedName>
</protein>
<reference evidence="2" key="1">
    <citation type="journal article" date="2023" name="Nat. Plants">
        <title>Single-cell RNA sequencing provides a high-resolution roadmap for understanding the multicellular compartmentation of specialized metabolism.</title>
        <authorList>
            <person name="Sun S."/>
            <person name="Shen X."/>
            <person name="Li Y."/>
            <person name="Li Y."/>
            <person name="Wang S."/>
            <person name="Li R."/>
            <person name="Zhang H."/>
            <person name="Shen G."/>
            <person name="Guo B."/>
            <person name="Wei J."/>
            <person name="Xu J."/>
            <person name="St-Pierre B."/>
            <person name="Chen S."/>
            <person name="Sun C."/>
        </authorList>
    </citation>
    <scope>NUCLEOTIDE SEQUENCE [LARGE SCALE GENOMIC DNA]</scope>
</reference>